<keyword evidence="3" id="KW-1185">Reference proteome</keyword>
<evidence type="ECO:0000256" key="1">
    <source>
        <dbReference type="SAM" id="MobiDB-lite"/>
    </source>
</evidence>
<proteinExistence type="predicted"/>
<name>A0A026W759_OOCBI</name>
<gene>
    <name evidence="2" type="ORF">X777_09580</name>
</gene>
<dbReference type="EMBL" id="KK107372">
    <property type="protein sequence ID" value="EZA51823.1"/>
    <property type="molecule type" value="Genomic_DNA"/>
</dbReference>
<organism evidence="2 3">
    <name type="scientific">Ooceraea biroi</name>
    <name type="common">Clonal raider ant</name>
    <name type="synonym">Cerapachys biroi</name>
    <dbReference type="NCBI Taxonomy" id="2015173"/>
    <lineage>
        <taxon>Eukaryota</taxon>
        <taxon>Metazoa</taxon>
        <taxon>Ecdysozoa</taxon>
        <taxon>Arthropoda</taxon>
        <taxon>Hexapoda</taxon>
        <taxon>Insecta</taxon>
        <taxon>Pterygota</taxon>
        <taxon>Neoptera</taxon>
        <taxon>Endopterygota</taxon>
        <taxon>Hymenoptera</taxon>
        <taxon>Apocrita</taxon>
        <taxon>Aculeata</taxon>
        <taxon>Formicoidea</taxon>
        <taxon>Formicidae</taxon>
        <taxon>Dorylinae</taxon>
        <taxon>Ooceraea</taxon>
    </lineage>
</organism>
<feature type="non-terminal residue" evidence="2">
    <location>
        <position position="1"/>
    </location>
</feature>
<evidence type="ECO:0000313" key="3">
    <source>
        <dbReference type="Proteomes" id="UP000053097"/>
    </source>
</evidence>
<accession>A0A026W759</accession>
<sequence>PVRRRDGDGFGKHSGAWKTVERTEERKTVAKLLQFFQTAARPSAIAARARHRLHRQTTPSGVHLARSRSRFTSLVLSLLHPVTAPCRSALSSANSEIKSGRNENRGIGGALANGRERERRRKNARDFIPQVREADSKRAAPCRFGRIVGNFEHRIMPECSRSGATDELMLGCCCCIGNLAGLHRPSTILHHERRRRRQRVGADGSQQGFVF</sequence>
<dbReference type="AlphaFoldDB" id="A0A026W759"/>
<protein>
    <submittedName>
        <fullName evidence="2">Uncharacterized protein</fullName>
    </submittedName>
</protein>
<dbReference type="Proteomes" id="UP000053097">
    <property type="component" value="Unassembled WGS sequence"/>
</dbReference>
<evidence type="ECO:0000313" key="2">
    <source>
        <dbReference type="EMBL" id="EZA51823.1"/>
    </source>
</evidence>
<reference evidence="2 3" key="1">
    <citation type="journal article" date="2014" name="Curr. Biol.">
        <title>The genome of the clonal raider ant Cerapachys biroi.</title>
        <authorList>
            <person name="Oxley P.R."/>
            <person name="Ji L."/>
            <person name="Fetter-Pruneda I."/>
            <person name="McKenzie S.K."/>
            <person name="Li C."/>
            <person name="Hu H."/>
            <person name="Zhang G."/>
            <person name="Kronauer D.J."/>
        </authorList>
    </citation>
    <scope>NUCLEOTIDE SEQUENCE [LARGE SCALE GENOMIC DNA]</scope>
</reference>
<feature type="region of interest" description="Disordered" evidence="1">
    <location>
        <begin position="93"/>
        <end position="121"/>
    </location>
</feature>